<reference evidence="2 3" key="1">
    <citation type="submission" date="2021-08" db="EMBL/GenBank/DDBJ databases">
        <title>Genomic Architecture of Streptomyces flavotricini NGL1 and Streptomyces erythrochromogenes HMS4 With Differential Plant Beneficial attributes and laccase production capabilities.</title>
        <authorList>
            <person name="Salwan R."/>
            <person name="Kaur R."/>
            <person name="Sharma V."/>
        </authorList>
    </citation>
    <scope>NUCLEOTIDE SEQUENCE [LARGE SCALE GENOMIC DNA]</scope>
    <source>
        <strain evidence="2 3">NGL1</strain>
    </source>
</reference>
<evidence type="ECO:0000313" key="2">
    <source>
        <dbReference type="EMBL" id="MCC0098491.1"/>
    </source>
</evidence>
<feature type="region of interest" description="Disordered" evidence="1">
    <location>
        <begin position="362"/>
        <end position="394"/>
    </location>
</feature>
<proteinExistence type="predicted"/>
<gene>
    <name evidence="2" type="ORF">K7B10_27735</name>
</gene>
<organism evidence="2 3">
    <name type="scientific">Streptomyces flavotricini</name>
    <dbReference type="NCBI Taxonomy" id="66888"/>
    <lineage>
        <taxon>Bacteria</taxon>
        <taxon>Bacillati</taxon>
        <taxon>Actinomycetota</taxon>
        <taxon>Actinomycetes</taxon>
        <taxon>Kitasatosporales</taxon>
        <taxon>Streptomycetaceae</taxon>
        <taxon>Streptomyces</taxon>
    </lineage>
</organism>
<dbReference type="EMBL" id="JAINUL010000001">
    <property type="protein sequence ID" value="MCC0098491.1"/>
    <property type="molecule type" value="Genomic_DNA"/>
</dbReference>
<keyword evidence="3" id="KW-1185">Reference proteome</keyword>
<evidence type="ECO:0008006" key="4">
    <source>
        <dbReference type="Google" id="ProtNLM"/>
    </source>
</evidence>
<dbReference type="Proteomes" id="UP001520654">
    <property type="component" value="Unassembled WGS sequence"/>
</dbReference>
<accession>A0ABS8EBR3</accession>
<dbReference type="RefSeq" id="WP_229340213.1">
    <property type="nucleotide sequence ID" value="NZ_JAINUL010000001.1"/>
</dbReference>
<comment type="caution">
    <text evidence="2">The sequence shown here is derived from an EMBL/GenBank/DDBJ whole genome shotgun (WGS) entry which is preliminary data.</text>
</comment>
<sequence>MRSTGPAVKAVVRYRRPDPECWTVVVRAACNPLGSSWDAAKAVAQAGPAVSGHADRLARALATRLGNVEELAVALAGTGDLRALPALRRIAEGEGVPFHVPWVSHLAALPAAELLPTMRAVLRRAPAKYHASTAALELLALWGPAAAPAVPEVVPYLEGPYAYGALRALGRIGPAAAGAADRLADFATGRAPRAARHHPRLAAWAHWRATGDPALALDVCGAAVRSGTASHGLPFLADLGPLAAAHADTVRGLMESPGAWTRVAAAHAYGRITGDPDPAVPVLLAEMDPDWTGNPALPTREAVRRLGELGAPAAAAAPLLRRILAAEERLSHPYESIRILADEAYARTLAEALARIGASADGPAAAPEFVPEPSPEARRGVLGRWLGPRGARTS</sequence>
<name>A0ABS8EBR3_9ACTN</name>
<protein>
    <recommendedName>
        <fullName evidence="4">HEAT repeat domain-containing protein</fullName>
    </recommendedName>
</protein>
<evidence type="ECO:0000256" key="1">
    <source>
        <dbReference type="SAM" id="MobiDB-lite"/>
    </source>
</evidence>
<evidence type="ECO:0000313" key="3">
    <source>
        <dbReference type="Proteomes" id="UP001520654"/>
    </source>
</evidence>